<gene>
    <name evidence="2" type="ORF">AVDCRST_MAG78-126</name>
</gene>
<name>A0A6J4P8J5_9ACTN</name>
<dbReference type="AlphaFoldDB" id="A0A6J4P8J5"/>
<feature type="non-terminal residue" evidence="2">
    <location>
        <position position="1"/>
    </location>
</feature>
<sequence>CGLRAPETTWPTRRGSTILRPTREHRLPAGMWSTASFCPSTTPRIVSRPSTAWRASARARRASTSVSSSPRRSRRRVRPSSRGPTPSSRQAALTCLKDVGPRR</sequence>
<evidence type="ECO:0000313" key="2">
    <source>
        <dbReference type="EMBL" id="CAA9406407.1"/>
    </source>
</evidence>
<evidence type="ECO:0000256" key="1">
    <source>
        <dbReference type="SAM" id="MobiDB-lite"/>
    </source>
</evidence>
<accession>A0A6J4P8J5</accession>
<feature type="compositionally biased region" description="Low complexity" evidence="1">
    <location>
        <begin position="80"/>
        <end position="89"/>
    </location>
</feature>
<protein>
    <submittedName>
        <fullName evidence="2">Uncharacterized protein</fullName>
    </submittedName>
</protein>
<organism evidence="2">
    <name type="scientific">uncultured Rubrobacteraceae bacterium</name>
    <dbReference type="NCBI Taxonomy" id="349277"/>
    <lineage>
        <taxon>Bacteria</taxon>
        <taxon>Bacillati</taxon>
        <taxon>Actinomycetota</taxon>
        <taxon>Rubrobacteria</taxon>
        <taxon>Rubrobacterales</taxon>
        <taxon>Rubrobacteraceae</taxon>
        <taxon>environmental samples</taxon>
    </lineage>
</organism>
<reference evidence="2" key="1">
    <citation type="submission" date="2020-02" db="EMBL/GenBank/DDBJ databases">
        <authorList>
            <person name="Meier V. D."/>
        </authorList>
    </citation>
    <scope>NUCLEOTIDE SEQUENCE</scope>
    <source>
        <strain evidence="2">AVDCRST_MAG78</strain>
    </source>
</reference>
<feature type="compositionally biased region" description="Low complexity" evidence="1">
    <location>
        <begin position="47"/>
        <end position="70"/>
    </location>
</feature>
<feature type="region of interest" description="Disordered" evidence="1">
    <location>
        <begin position="43"/>
        <end position="103"/>
    </location>
</feature>
<dbReference type="EMBL" id="CADCVB010000006">
    <property type="protein sequence ID" value="CAA9406407.1"/>
    <property type="molecule type" value="Genomic_DNA"/>
</dbReference>
<feature type="non-terminal residue" evidence="2">
    <location>
        <position position="103"/>
    </location>
</feature>
<proteinExistence type="predicted"/>